<dbReference type="InterPro" id="IPR013187">
    <property type="entry name" value="F-box-assoc_dom_typ3"/>
</dbReference>
<dbReference type="NCBIfam" id="TIGR01640">
    <property type="entry name" value="F_box_assoc_1"/>
    <property type="match status" value="1"/>
</dbReference>
<evidence type="ECO:0000313" key="3">
    <source>
        <dbReference type="Proteomes" id="UP000187203"/>
    </source>
</evidence>
<dbReference type="OrthoDB" id="687122at2759"/>
<feature type="domain" description="F-box associated beta-propeller type 3" evidence="1">
    <location>
        <begin position="3"/>
        <end position="174"/>
    </location>
</feature>
<name>A0A1R3KAQ7_9ROSI</name>
<gene>
    <name evidence="2" type="ORF">COLO4_09906</name>
</gene>
<dbReference type="InterPro" id="IPR017451">
    <property type="entry name" value="F-box-assoc_interact_dom"/>
</dbReference>
<comment type="caution">
    <text evidence="2">The sequence shown here is derived from an EMBL/GenBank/DDBJ whole genome shotgun (WGS) entry which is preliminary data.</text>
</comment>
<organism evidence="2 3">
    <name type="scientific">Corchorus olitorius</name>
    <dbReference type="NCBI Taxonomy" id="93759"/>
    <lineage>
        <taxon>Eukaryota</taxon>
        <taxon>Viridiplantae</taxon>
        <taxon>Streptophyta</taxon>
        <taxon>Embryophyta</taxon>
        <taxon>Tracheophyta</taxon>
        <taxon>Spermatophyta</taxon>
        <taxon>Magnoliopsida</taxon>
        <taxon>eudicotyledons</taxon>
        <taxon>Gunneridae</taxon>
        <taxon>Pentapetalae</taxon>
        <taxon>rosids</taxon>
        <taxon>malvids</taxon>
        <taxon>Malvales</taxon>
        <taxon>Malvaceae</taxon>
        <taxon>Grewioideae</taxon>
        <taxon>Apeibeae</taxon>
        <taxon>Corchorus</taxon>
    </lineage>
</organism>
<proteinExistence type="predicted"/>
<keyword evidence="3" id="KW-1185">Reference proteome</keyword>
<evidence type="ECO:0000313" key="2">
    <source>
        <dbReference type="EMBL" id="OMP04146.1"/>
    </source>
</evidence>
<dbReference type="EMBL" id="AWUE01014296">
    <property type="protein sequence ID" value="OMP04146.1"/>
    <property type="molecule type" value="Genomic_DNA"/>
</dbReference>
<sequence length="219" mass="25233">MVYVYTLGTDNSWRRIFEDHLPMDRISSELPGVCLNGALHWLTCLKIKSDDRKPRIYCFDLDSETFHQLDHDLLPQLPITRWGDNKSLEGLKLGVLDNCLALYINGACFPEGYFSNFDIWVMKDEKSWANIFRISGAAPSSVWKRIEPLMLTEDGKMLIIYNDEKILLKYYDLRTGMFIADRWADHVIGYGSIKYIGHVASLVSPQHIMMKKSTAATNF</sequence>
<dbReference type="PANTHER" id="PTHR31111">
    <property type="entry name" value="BNAA05G37150D PROTEIN-RELATED"/>
    <property type="match status" value="1"/>
</dbReference>
<reference evidence="3" key="1">
    <citation type="submission" date="2013-09" db="EMBL/GenBank/DDBJ databases">
        <title>Corchorus olitorius genome sequencing.</title>
        <authorList>
            <person name="Alam M."/>
            <person name="Haque M.S."/>
            <person name="Islam M.S."/>
            <person name="Emdad E.M."/>
            <person name="Islam M.M."/>
            <person name="Ahmed B."/>
            <person name="Halim A."/>
            <person name="Hossen Q.M.M."/>
            <person name="Hossain M.Z."/>
            <person name="Ahmed R."/>
            <person name="Khan M.M."/>
            <person name="Islam R."/>
            <person name="Rashid M.M."/>
            <person name="Khan S.A."/>
            <person name="Rahman M.S."/>
            <person name="Alam M."/>
            <person name="Yahiya A.S."/>
            <person name="Khan M.S."/>
            <person name="Azam M.S."/>
            <person name="Haque T."/>
            <person name="Lashkar M.Z.H."/>
            <person name="Akhand A.I."/>
            <person name="Morshed G."/>
            <person name="Roy S."/>
            <person name="Uddin K.S."/>
            <person name="Rabeya T."/>
            <person name="Hossain A.S."/>
            <person name="Chowdhury A."/>
            <person name="Snigdha A.R."/>
            <person name="Mortoza M.S."/>
            <person name="Matin S.A."/>
            <person name="Hoque S.M.E."/>
            <person name="Islam M.K."/>
            <person name="Roy D.K."/>
            <person name="Haider R."/>
            <person name="Moosa M.M."/>
            <person name="Elias S.M."/>
            <person name="Hasan A.M."/>
            <person name="Jahan S."/>
            <person name="Shafiuddin M."/>
            <person name="Mahmood N."/>
            <person name="Shommy N.S."/>
        </authorList>
    </citation>
    <scope>NUCLEOTIDE SEQUENCE [LARGE SCALE GENOMIC DNA]</scope>
    <source>
        <strain evidence="3">cv. O-4</strain>
    </source>
</reference>
<dbReference type="Pfam" id="PF08268">
    <property type="entry name" value="FBA_3"/>
    <property type="match status" value="1"/>
</dbReference>
<evidence type="ECO:0000259" key="1">
    <source>
        <dbReference type="Pfam" id="PF08268"/>
    </source>
</evidence>
<protein>
    <recommendedName>
        <fullName evidence="1">F-box associated beta-propeller type 3 domain-containing protein</fullName>
    </recommendedName>
</protein>
<dbReference type="PANTHER" id="PTHR31111:SF136">
    <property type="entry name" value="F-BOX ASSOCIATED DOMAIN-CONTAINING PROTEIN"/>
    <property type="match status" value="1"/>
</dbReference>
<accession>A0A1R3KAQ7</accession>
<dbReference type="AlphaFoldDB" id="A0A1R3KAQ7"/>
<dbReference type="Proteomes" id="UP000187203">
    <property type="component" value="Unassembled WGS sequence"/>
</dbReference>